<accession>A0A0E0B477</accession>
<reference evidence="1" key="1">
    <citation type="submission" date="2015-04" db="UniProtKB">
        <authorList>
            <consortium name="EnsemblPlants"/>
        </authorList>
    </citation>
    <scope>IDENTIFICATION</scope>
</reference>
<dbReference type="AlphaFoldDB" id="A0A0E0B477"/>
<protein>
    <submittedName>
        <fullName evidence="1">Uncharacterized protein</fullName>
    </submittedName>
</protein>
<reference evidence="1" key="2">
    <citation type="submission" date="2018-05" db="EMBL/GenBank/DDBJ databases">
        <title>OgluRS3 (Oryza glumaepatula Reference Sequence Version 3).</title>
        <authorList>
            <person name="Zhang J."/>
            <person name="Kudrna D."/>
            <person name="Lee S."/>
            <person name="Talag J."/>
            <person name="Welchert J."/>
            <person name="Wing R.A."/>
        </authorList>
    </citation>
    <scope>NUCLEOTIDE SEQUENCE [LARGE SCALE GENOMIC DNA]</scope>
</reference>
<dbReference type="Gramene" id="OGLUM09G14180.1">
    <property type="protein sequence ID" value="OGLUM09G14180.1"/>
    <property type="gene ID" value="OGLUM09G14180"/>
</dbReference>
<evidence type="ECO:0000313" key="2">
    <source>
        <dbReference type="Proteomes" id="UP000026961"/>
    </source>
</evidence>
<organism evidence="1">
    <name type="scientific">Oryza glumipatula</name>
    <dbReference type="NCBI Taxonomy" id="40148"/>
    <lineage>
        <taxon>Eukaryota</taxon>
        <taxon>Viridiplantae</taxon>
        <taxon>Streptophyta</taxon>
        <taxon>Embryophyta</taxon>
        <taxon>Tracheophyta</taxon>
        <taxon>Spermatophyta</taxon>
        <taxon>Magnoliopsida</taxon>
        <taxon>Liliopsida</taxon>
        <taxon>Poales</taxon>
        <taxon>Poaceae</taxon>
        <taxon>BOP clade</taxon>
        <taxon>Oryzoideae</taxon>
        <taxon>Oryzeae</taxon>
        <taxon>Oryzinae</taxon>
        <taxon>Oryza</taxon>
    </lineage>
</organism>
<keyword evidence="2" id="KW-1185">Reference proteome</keyword>
<proteinExistence type="predicted"/>
<dbReference type="EnsemblPlants" id="OGLUM09G14180.1">
    <property type="protein sequence ID" value="OGLUM09G14180.1"/>
    <property type="gene ID" value="OGLUM09G14180"/>
</dbReference>
<dbReference type="HOGENOM" id="CLU_2593712_0_0_1"/>
<evidence type="ECO:0000313" key="1">
    <source>
        <dbReference type="EnsemblPlants" id="OGLUM09G14180.1"/>
    </source>
</evidence>
<name>A0A0E0B477_9ORYZ</name>
<sequence>MKQMPGIVILSRQCLRKGLPISRFGDEDFASWPHDKHGTYTVRSAYNLARERVNNIVLPEMAEALAIRRAQQKRVSSMCW</sequence>
<dbReference type="Proteomes" id="UP000026961">
    <property type="component" value="Chromosome 9"/>
</dbReference>